<dbReference type="OrthoDB" id="680837at2"/>
<feature type="chain" id="PRO_5016289796" description="GLPGLI family protein" evidence="1">
    <location>
        <begin position="22"/>
        <end position="211"/>
    </location>
</feature>
<sequence>MKTFRYLIGAIFMLGASLTHGQDLAVLDAKPILQEQQGGNFLFDTYYTGSVTGKYGQVVEGLSFRFDMAGNRLEIQHNDSLFVTGDAVTGFTLPTGTALYYFERGFPSAQGATAKTFYQVLYDGNLRLLKHFVVPIKDQEEAGAGQLFILKDGKMHPVSLSNKESFLKVLADERNKMNYIIKESQFDFDQEEDLAILLQEYDAYKAGRGGN</sequence>
<dbReference type="AlphaFoldDB" id="A0A316AJB8"/>
<evidence type="ECO:0000313" key="3">
    <source>
        <dbReference type="Proteomes" id="UP000245880"/>
    </source>
</evidence>
<proteinExistence type="predicted"/>
<evidence type="ECO:0008006" key="4">
    <source>
        <dbReference type="Google" id="ProtNLM"/>
    </source>
</evidence>
<gene>
    <name evidence="2" type="ORF">CLV98_106144</name>
</gene>
<name>A0A316AJB8_9BACT</name>
<accession>A0A316AJB8</accession>
<dbReference type="EMBL" id="QGDT01000006">
    <property type="protein sequence ID" value="PWJ57672.1"/>
    <property type="molecule type" value="Genomic_DNA"/>
</dbReference>
<comment type="caution">
    <text evidence="2">The sequence shown here is derived from an EMBL/GenBank/DDBJ whole genome shotgun (WGS) entry which is preliminary data.</text>
</comment>
<reference evidence="2 3" key="1">
    <citation type="submission" date="2018-03" db="EMBL/GenBank/DDBJ databases">
        <title>Genomic Encyclopedia of Archaeal and Bacterial Type Strains, Phase II (KMG-II): from individual species to whole genera.</title>
        <authorList>
            <person name="Goeker M."/>
        </authorList>
    </citation>
    <scope>NUCLEOTIDE SEQUENCE [LARGE SCALE GENOMIC DNA]</scope>
    <source>
        <strain evidence="2 3">DSM 100346</strain>
    </source>
</reference>
<dbReference type="RefSeq" id="WP_109674829.1">
    <property type="nucleotide sequence ID" value="NZ_QGDT01000006.1"/>
</dbReference>
<feature type="signal peptide" evidence="1">
    <location>
        <begin position="1"/>
        <end position="21"/>
    </location>
</feature>
<keyword evidence="1" id="KW-0732">Signal</keyword>
<organism evidence="2 3">
    <name type="scientific">Dyadobacter jejuensis</name>
    <dbReference type="NCBI Taxonomy" id="1082580"/>
    <lineage>
        <taxon>Bacteria</taxon>
        <taxon>Pseudomonadati</taxon>
        <taxon>Bacteroidota</taxon>
        <taxon>Cytophagia</taxon>
        <taxon>Cytophagales</taxon>
        <taxon>Spirosomataceae</taxon>
        <taxon>Dyadobacter</taxon>
    </lineage>
</organism>
<protein>
    <recommendedName>
        <fullName evidence="4">GLPGLI family protein</fullName>
    </recommendedName>
</protein>
<evidence type="ECO:0000256" key="1">
    <source>
        <dbReference type="SAM" id="SignalP"/>
    </source>
</evidence>
<dbReference type="Proteomes" id="UP000245880">
    <property type="component" value="Unassembled WGS sequence"/>
</dbReference>
<evidence type="ECO:0000313" key="2">
    <source>
        <dbReference type="EMBL" id="PWJ57672.1"/>
    </source>
</evidence>
<keyword evidence="3" id="KW-1185">Reference proteome</keyword>